<organism evidence="3 4">
    <name type="scientific">Streptomyces celluloflavus</name>
    <dbReference type="NCBI Taxonomy" id="58344"/>
    <lineage>
        <taxon>Bacteria</taxon>
        <taxon>Bacillati</taxon>
        <taxon>Actinomycetota</taxon>
        <taxon>Actinomycetes</taxon>
        <taxon>Kitasatosporales</taxon>
        <taxon>Streptomycetaceae</taxon>
        <taxon>Streptomyces</taxon>
    </lineage>
</organism>
<evidence type="ECO:0000313" key="4">
    <source>
        <dbReference type="Proteomes" id="UP001610990"/>
    </source>
</evidence>
<dbReference type="Pfam" id="PF00126">
    <property type="entry name" value="HTH_1"/>
    <property type="match status" value="1"/>
</dbReference>
<dbReference type="SUPFAM" id="SSF46785">
    <property type="entry name" value="Winged helix' DNA-binding domain"/>
    <property type="match status" value="1"/>
</dbReference>
<accession>A0ABW7R5U3</accession>
<name>A0ABW7R5U3_9ACTN</name>
<protein>
    <submittedName>
        <fullName evidence="3">TniQ family protein</fullName>
    </submittedName>
</protein>
<feature type="domain" description="TniQ" evidence="2">
    <location>
        <begin position="10"/>
        <end position="144"/>
    </location>
</feature>
<proteinExistence type="predicted"/>
<dbReference type="Pfam" id="PF06527">
    <property type="entry name" value="TniQ"/>
    <property type="match status" value="1"/>
</dbReference>
<sequence length="844" mass="93299">MTQWTDERIPLWVPPVEGEALDSWIEAYARRLAVTGGEFTRFLGLSGTNPRFMVRRLTHAERDALARRTGLTPEALAAMTLDRFDGVTVAIDPDNRTMGRPPAWRHYGSRSRFCPACLDDNHGRWPLSWRMPWSFACVRHELLLCDYCPACGHPPPVSTLGRGGPSSPSVCLHATETGRAIRCGYLLTESPTPALRPDGAVLAAQLAVNREILGASMAEQALTRGQELHVLARRALRGIRELPSAPSVVDAILDECGGALPALAARDEANDAHNTAVGTAVAMIATDPGHPACDEVFAWLLSTDRPRVPRSNYATSKISEWLPAGPRVVNRMLSAADSELTFIARLRYGTATPAPCWPDRSDEDVRHRASKLPAMIWPSWAFRLLPAETDAPVAGLRRACSSLMLLPGTNWDYLQTASLLGNTSPKSNRRALDTAVSLSGTETLVMVLPALAKALDSHPVPIDYARRRRLFSPDSVAFDHNAYQALCQRHGWRSHAPIRIQRLRWQLARLLLGAEPGAASRTPIGHLTFHYRLHPDLHELLHEQAAANLESHGIDEPVSWEPPPAWVTDLSLPPGSETINRSQLTQYAADGPEPAELARLLGLDDARLLLAVETFGITAPQPVQQRPPTPGRRLPRRGVLAPRSLKRLYQEQQMLQHQIAELAGCSITTVRHALDEAGIPIRRRRPAGYLKKTISRAWLEKEYHHKGRSSPDIARELGVRKDDVMRLVSKWGIPRHPTGHFTNPFASLDTDLSPAMHAVSRTKNCIQRLRHLTATSRHRTLQGAAAELGVTWGTLNYQLKRIEEAAGFTIIDFGRSRPLSITEDGHRFLDEAARLLSLLDGHSP</sequence>
<dbReference type="InterPro" id="IPR036390">
    <property type="entry name" value="WH_DNA-bd_sf"/>
</dbReference>
<dbReference type="InterPro" id="IPR000847">
    <property type="entry name" value="LysR_HTH_N"/>
</dbReference>
<reference evidence="3 4" key="1">
    <citation type="submission" date="2024-10" db="EMBL/GenBank/DDBJ databases">
        <title>The Natural Products Discovery Center: Release of the First 8490 Sequenced Strains for Exploring Actinobacteria Biosynthetic Diversity.</title>
        <authorList>
            <person name="Kalkreuter E."/>
            <person name="Kautsar S.A."/>
            <person name="Yang D."/>
            <person name="Bader C.D."/>
            <person name="Teijaro C.N."/>
            <person name="Fluegel L."/>
            <person name="Davis C.M."/>
            <person name="Simpson J.R."/>
            <person name="Lauterbach L."/>
            <person name="Steele A.D."/>
            <person name="Gui C."/>
            <person name="Meng S."/>
            <person name="Li G."/>
            <person name="Viehrig K."/>
            <person name="Ye F."/>
            <person name="Su P."/>
            <person name="Kiefer A.F."/>
            <person name="Nichols A."/>
            <person name="Cepeda A.J."/>
            <person name="Yan W."/>
            <person name="Fan B."/>
            <person name="Jiang Y."/>
            <person name="Adhikari A."/>
            <person name="Zheng C.-J."/>
            <person name="Schuster L."/>
            <person name="Cowan T.M."/>
            <person name="Smanski M.J."/>
            <person name="Chevrette M.G."/>
            <person name="De Carvalho L.P.S."/>
            <person name="Shen B."/>
        </authorList>
    </citation>
    <scope>NUCLEOTIDE SEQUENCE [LARGE SCALE GENOMIC DNA]</scope>
    <source>
        <strain evidence="3 4">NPDC018013</strain>
    </source>
</reference>
<dbReference type="RefSeq" id="WP_397670967.1">
    <property type="nucleotide sequence ID" value="NZ_JBIRGH010000001.1"/>
</dbReference>
<evidence type="ECO:0000259" key="1">
    <source>
        <dbReference type="Pfam" id="PF00126"/>
    </source>
</evidence>
<comment type="caution">
    <text evidence="3">The sequence shown here is derived from an EMBL/GenBank/DDBJ whole genome shotgun (WGS) entry which is preliminary data.</text>
</comment>
<keyword evidence="4" id="KW-1185">Reference proteome</keyword>
<dbReference type="EMBL" id="JBIRGH010000001">
    <property type="protein sequence ID" value="MFH8583426.1"/>
    <property type="molecule type" value="Genomic_DNA"/>
</dbReference>
<evidence type="ECO:0000259" key="2">
    <source>
        <dbReference type="Pfam" id="PF06527"/>
    </source>
</evidence>
<gene>
    <name evidence="3" type="ORF">ACH4GP_03385</name>
</gene>
<dbReference type="Proteomes" id="UP001610990">
    <property type="component" value="Unassembled WGS sequence"/>
</dbReference>
<feature type="domain" description="HTH lysR-type" evidence="1">
    <location>
        <begin position="767"/>
        <end position="825"/>
    </location>
</feature>
<dbReference type="InterPro" id="IPR009492">
    <property type="entry name" value="TniQ"/>
</dbReference>
<dbReference type="Gene3D" id="1.10.10.10">
    <property type="entry name" value="Winged helix-like DNA-binding domain superfamily/Winged helix DNA-binding domain"/>
    <property type="match status" value="1"/>
</dbReference>
<dbReference type="InterPro" id="IPR036388">
    <property type="entry name" value="WH-like_DNA-bd_sf"/>
</dbReference>
<evidence type="ECO:0000313" key="3">
    <source>
        <dbReference type="EMBL" id="MFH8583426.1"/>
    </source>
</evidence>